<dbReference type="OrthoDB" id="196374at2759"/>
<sequence length="243" mass="27256">MGLCTSTVHLPLTREEVKARRAELIRFRKKYESYAERIAPPPNVNFTVEIEPWVAAPEGTRGVDDALATFQRGSHTSTREINFALSGMMSVDNNYDYGKSVVLSLKDKKTKDVISAALMCEHDTGGGKVLELIWFVTRRKMEDKKFGSVLFRCIRDLARNAKAKALLVTSTPQATGFWLLYVYGLKDSEKFSTPVIRSRKLDKAFDKVPKDLSERRVVHFKEMLRVHTSVTIPGADRGEGGGG</sequence>
<dbReference type="Proteomes" id="UP001165082">
    <property type="component" value="Unassembled WGS sequence"/>
</dbReference>
<gene>
    <name evidence="1" type="ORF">TrRE_jg11686</name>
</gene>
<keyword evidence="2" id="KW-1185">Reference proteome</keyword>
<proteinExistence type="predicted"/>
<dbReference type="EMBL" id="BRXZ01000532">
    <property type="protein sequence ID" value="GMH46679.1"/>
    <property type="molecule type" value="Genomic_DNA"/>
</dbReference>
<evidence type="ECO:0000313" key="1">
    <source>
        <dbReference type="EMBL" id="GMH46679.1"/>
    </source>
</evidence>
<reference evidence="1" key="1">
    <citation type="submission" date="2022-07" db="EMBL/GenBank/DDBJ databases">
        <title>Genome analysis of Parmales, a sister group of diatoms, reveals the evolutionary specialization of diatoms from phago-mixotrophs to photoautotrophs.</title>
        <authorList>
            <person name="Ban H."/>
            <person name="Sato S."/>
            <person name="Yoshikawa S."/>
            <person name="Kazumasa Y."/>
            <person name="Nakamura Y."/>
            <person name="Ichinomiya M."/>
            <person name="Saitoh K."/>
            <person name="Sato N."/>
            <person name="Blanc-Mathieu R."/>
            <person name="Endo H."/>
            <person name="Kuwata A."/>
            <person name="Ogata H."/>
        </authorList>
    </citation>
    <scope>NUCLEOTIDE SEQUENCE</scope>
</reference>
<name>A0A9W6Z3M5_9STRA</name>
<organism evidence="1 2">
    <name type="scientific">Triparma retinervis</name>
    <dbReference type="NCBI Taxonomy" id="2557542"/>
    <lineage>
        <taxon>Eukaryota</taxon>
        <taxon>Sar</taxon>
        <taxon>Stramenopiles</taxon>
        <taxon>Ochrophyta</taxon>
        <taxon>Bolidophyceae</taxon>
        <taxon>Parmales</taxon>
        <taxon>Triparmaceae</taxon>
        <taxon>Triparma</taxon>
    </lineage>
</organism>
<dbReference type="AlphaFoldDB" id="A0A9W6Z3M5"/>
<accession>A0A9W6Z3M5</accession>
<protein>
    <submittedName>
        <fullName evidence="1">Uncharacterized protein</fullName>
    </submittedName>
</protein>
<evidence type="ECO:0000313" key="2">
    <source>
        <dbReference type="Proteomes" id="UP001165082"/>
    </source>
</evidence>
<comment type="caution">
    <text evidence="1">The sequence shown here is derived from an EMBL/GenBank/DDBJ whole genome shotgun (WGS) entry which is preliminary data.</text>
</comment>